<keyword evidence="2" id="KW-1185">Reference proteome</keyword>
<dbReference type="Proteomes" id="UP000556329">
    <property type="component" value="Unassembled WGS sequence"/>
</dbReference>
<sequence>MLAAIELDNQAFRTTNKIGDERSKRHLSHKFVAIEMAPSQFPPKPVFSLGLVIP</sequence>
<protein>
    <submittedName>
        <fullName evidence="1">Uncharacterized protein</fullName>
    </submittedName>
</protein>
<gene>
    <name evidence="1" type="ORF">HNQ71_004769</name>
</gene>
<reference evidence="1 2" key="1">
    <citation type="submission" date="2020-08" db="EMBL/GenBank/DDBJ databases">
        <title>Genomic Encyclopedia of Type Strains, Phase IV (KMG-IV): sequencing the most valuable type-strain genomes for metagenomic binning, comparative biology and taxonomic classification.</title>
        <authorList>
            <person name="Goeker M."/>
        </authorList>
    </citation>
    <scope>NUCLEOTIDE SEQUENCE [LARGE SCALE GENOMIC DNA]</scope>
    <source>
        <strain evidence="1 2">DSM 100039</strain>
    </source>
</reference>
<evidence type="ECO:0000313" key="1">
    <source>
        <dbReference type="EMBL" id="MBB6412079.1"/>
    </source>
</evidence>
<comment type="caution">
    <text evidence="1">The sequence shown here is derived from an EMBL/GenBank/DDBJ whole genome shotgun (WGS) entry which is preliminary data.</text>
</comment>
<name>A0A841PPL3_9HYPH</name>
<evidence type="ECO:0000313" key="2">
    <source>
        <dbReference type="Proteomes" id="UP000556329"/>
    </source>
</evidence>
<dbReference type="AlphaFoldDB" id="A0A841PPL3"/>
<proteinExistence type="predicted"/>
<accession>A0A841PPL3</accession>
<organism evidence="1 2">
    <name type="scientific">Mesorhizobium sangaii</name>
    <dbReference type="NCBI Taxonomy" id="505389"/>
    <lineage>
        <taxon>Bacteria</taxon>
        <taxon>Pseudomonadati</taxon>
        <taxon>Pseudomonadota</taxon>
        <taxon>Alphaproteobacteria</taxon>
        <taxon>Hyphomicrobiales</taxon>
        <taxon>Phyllobacteriaceae</taxon>
        <taxon>Mesorhizobium</taxon>
    </lineage>
</organism>
<dbReference type="EMBL" id="JACHEF010000005">
    <property type="protein sequence ID" value="MBB6412079.1"/>
    <property type="molecule type" value="Genomic_DNA"/>
</dbReference>